<evidence type="ECO:0000313" key="1">
    <source>
        <dbReference type="EMBL" id="TNN55368.1"/>
    </source>
</evidence>
<protein>
    <submittedName>
        <fullName evidence="1">Uncharacterized protein</fullName>
    </submittedName>
</protein>
<evidence type="ECO:0000313" key="2">
    <source>
        <dbReference type="Proteomes" id="UP000314294"/>
    </source>
</evidence>
<organism evidence="1 2">
    <name type="scientific">Liparis tanakae</name>
    <name type="common">Tanaka's snailfish</name>
    <dbReference type="NCBI Taxonomy" id="230148"/>
    <lineage>
        <taxon>Eukaryota</taxon>
        <taxon>Metazoa</taxon>
        <taxon>Chordata</taxon>
        <taxon>Craniata</taxon>
        <taxon>Vertebrata</taxon>
        <taxon>Euteleostomi</taxon>
        <taxon>Actinopterygii</taxon>
        <taxon>Neopterygii</taxon>
        <taxon>Teleostei</taxon>
        <taxon>Neoteleostei</taxon>
        <taxon>Acanthomorphata</taxon>
        <taxon>Eupercaria</taxon>
        <taxon>Perciformes</taxon>
        <taxon>Cottioidei</taxon>
        <taxon>Cottales</taxon>
        <taxon>Liparidae</taxon>
        <taxon>Liparis</taxon>
    </lineage>
</organism>
<comment type="caution">
    <text evidence="1">The sequence shown here is derived from an EMBL/GenBank/DDBJ whole genome shotgun (WGS) entry which is preliminary data.</text>
</comment>
<sequence length="74" mass="7949">MDGLSGAEGIHTPNSHGYVVGSISIPVGVPLVLDDQVLLMDGLQQSRGQGLEVRDGLRRDWQAAGLLFQEHLLD</sequence>
<accession>A0A4Z2GNZ7</accession>
<proteinExistence type="predicted"/>
<dbReference type="EMBL" id="SRLO01000458">
    <property type="protein sequence ID" value="TNN55368.1"/>
    <property type="molecule type" value="Genomic_DNA"/>
</dbReference>
<keyword evidence="2" id="KW-1185">Reference proteome</keyword>
<name>A0A4Z2GNZ7_9TELE</name>
<dbReference type="AlphaFoldDB" id="A0A4Z2GNZ7"/>
<gene>
    <name evidence="1" type="ORF">EYF80_034441</name>
</gene>
<dbReference type="Proteomes" id="UP000314294">
    <property type="component" value="Unassembled WGS sequence"/>
</dbReference>
<reference evidence="1 2" key="1">
    <citation type="submission" date="2019-03" db="EMBL/GenBank/DDBJ databases">
        <title>First draft genome of Liparis tanakae, snailfish: a comprehensive survey of snailfish specific genes.</title>
        <authorList>
            <person name="Kim W."/>
            <person name="Song I."/>
            <person name="Jeong J.-H."/>
            <person name="Kim D."/>
            <person name="Kim S."/>
            <person name="Ryu S."/>
            <person name="Song J.Y."/>
            <person name="Lee S.K."/>
        </authorList>
    </citation>
    <scope>NUCLEOTIDE SEQUENCE [LARGE SCALE GENOMIC DNA]</scope>
    <source>
        <tissue evidence="1">Muscle</tissue>
    </source>
</reference>